<gene>
    <name evidence="1" type="ORF">BDD16_003559</name>
</gene>
<proteinExistence type="predicted"/>
<dbReference type="EMBL" id="JACCFH010000001">
    <property type="protein sequence ID" value="NYG34573.1"/>
    <property type="molecule type" value="Genomic_DNA"/>
</dbReference>
<accession>A0A7Y9U6Z1</accession>
<name>A0A7Y9U6Z1_9BURK</name>
<evidence type="ECO:0000313" key="1">
    <source>
        <dbReference type="EMBL" id="NYG34573.1"/>
    </source>
</evidence>
<reference evidence="1 2" key="1">
    <citation type="submission" date="2020-07" db="EMBL/GenBank/DDBJ databases">
        <title>Genomic Encyclopedia of Archaeal and Bacterial Type Strains, Phase II (KMG-II): from individual species to whole genera.</title>
        <authorList>
            <person name="Goeker M."/>
        </authorList>
    </citation>
    <scope>NUCLEOTIDE SEQUENCE [LARGE SCALE GENOMIC DNA]</scope>
    <source>
        <strain evidence="1 2">DSM 21226</strain>
    </source>
</reference>
<dbReference type="Proteomes" id="UP000518288">
    <property type="component" value="Unassembled WGS sequence"/>
</dbReference>
<sequence length="76" mass="9037">MRLIGRYYSWSKRPIHRFSCTTIANASMRSCISDFGFQTRRKVNTELEQAEQKVRVDKKVAFQPRYTRNSYAQAEK</sequence>
<protein>
    <submittedName>
        <fullName evidence="1">Uncharacterized protein</fullName>
    </submittedName>
</protein>
<keyword evidence="2" id="KW-1185">Reference proteome</keyword>
<organism evidence="1 2">
    <name type="scientific">Sphaerotilus montanus</name>
    <dbReference type="NCBI Taxonomy" id="522889"/>
    <lineage>
        <taxon>Bacteria</taxon>
        <taxon>Pseudomonadati</taxon>
        <taxon>Pseudomonadota</taxon>
        <taxon>Betaproteobacteria</taxon>
        <taxon>Burkholderiales</taxon>
        <taxon>Sphaerotilaceae</taxon>
        <taxon>Sphaerotilus</taxon>
    </lineage>
</organism>
<dbReference type="AlphaFoldDB" id="A0A7Y9U6Z1"/>
<comment type="caution">
    <text evidence="1">The sequence shown here is derived from an EMBL/GenBank/DDBJ whole genome shotgun (WGS) entry which is preliminary data.</text>
</comment>
<evidence type="ECO:0000313" key="2">
    <source>
        <dbReference type="Proteomes" id="UP000518288"/>
    </source>
</evidence>